<dbReference type="OrthoDB" id="3268254at2"/>
<dbReference type="InterPro" id="IPR053842">
    <property type="entry name" value="NikA-like"/>
</dbReference>
<accession>A0A5P2G0L4</accession>
<gene>
    <name evidence="2" type="ORF">E0W69_001360</name>
</gene>
<dbReference type="AlphaFoldDB" id="A0A5P2G0L4"/>
<evidence type="ECO:0000313" key="2">
    <source>
        <dbReference type="EMBL" id="QES87360.1"/>
    </source>
</evidence>
<feature type="region of interest" description="Disordered" evidence="1">
    <location>
        <begin position="1"/>
        <end position="22"/>
    </location>
</feature>
<reference evidence="2 3" key="1">
    <citation type="submission" date="2019-09" db="EMBL/GenBank/DDBJ databases">
        <title>Complete genome sequence of Arachidicoccus sp. B3-10 isolated from apple orchard soil.</title>
        <authorList>
            <person name="Kim H.S."/>
            <person name="Han K.-I."/>
            <person name="Suh M.K."/>
            <person name="Lee K.C."/>
            <person name="Eom M.K."/>
            <person name="Kim J.-S."/>
            <person name="Kang S.W."/>
            <person name="Sin Y."/>
            <person name="Lee J.-S."/>
        </authorList>
    </citation>
    <scope>NUCLEOTIDE SEQUENCE [LARGE SCALE GENOMIC DNA]</scope>
    <source>
        <strain evidence="2 3">B3-10</strain>
    </source>
</reference>
<dbReference type="KEGG" id="arac:E0W69_001360"/>
<organism evidence="2 3">
    <name type="scientific">Rhizosphaericola mali</name>
    <dbReference type="NCBI Taxonomy" id="2545455"/>
    <lineage>
        <taxon>Bacteria</taxon>
        <taxon>Pseudomonadati</taxon>
        <taxon>Bacteroidota</taxon>
        <taxon>Chitinophagia</taxon>
        <taxon>Chitinophagales</taxon>
        <taxon>Chitinophagaceae</taxon>
        <taxon>Rhizosphaericola</taxon>
    </lineage>
</organism>
<evidence type="ECO:0000313" key="3">
    <source>
        <dbReference type="Proteomes" id="UP000292424"/>
    </source>
</evidence>
<protein>
    <submittedName>
        <fullName evidence="2">MobC family plasmid mobilization relaxosome protein</fullName>
    </submittedName>
</protein>
<dbReference type="Proteomes" id="UP000292424">
    <property type="component" value="Chromosome"/>
</dbReference>
<evidence type="ECO:0000256" key="1">
    <source>
        <dbReference type="SAM" id="MobiDB-lite"/>
    </source>
</evidence>
<sequence>MTCMETQNTKRKSRGRPKLDRKKERRLALRLSSAEYLIVSEKAQEAGLKISSYLRRAALFSKIYSGLSIPQMQLIRQLAGMANNINQVAKLCHQEGILSGLTYFENYRKALDEILQKLKRP</sequence>
<dbReference type="EMBL" id="CP044016">
    <property type="protein sequence ID" value="QES87360.1"/>
    <property type="molecule type" value="Genomic_DNA"/>
</dbReference>
<dbReference type="Pfam" id="PF21983">
    <property type="entry name" value="NikA-like"/>
    <property type="match status" value="1"/>
</dbReference>
<keyword evidence="3" id="KW-1185">Reference proteome</keyword>
<proteinExistence type="predicted"/>
<name>A0A5P2G0L4_9BACT</name>